<dbReference type="Proteomes" id="UP000054350">
    <property type="component" value="Unassembled WGS sequence"/>
</dbReference>
<evidence type="ECO:0000256" key="8">
    <source>
        <dbReference type="RuleBase" id="RU000304"/>
    </source>
</evidence>
<gene>
    <name evidence="12" type="ORF">AMAG_11935</name>
</gene>
<dbReference type="eggNOG" id="KOG0581">
    <property type="taxonomic scope" value="Eukaryota"/>
</dbReference>
<evidence type="ECO:0000256" key="4">
    <source>
        <dbReference type="ARBA" id="ARBA00022777"/>
    </source>
</evidence>
<dbReference type="Gene3D" id="1.10.510.10">
    <property type="entry name" value="Transferase(Phosphotransferase) domain 1"/>
    <property type="match status" value="1"/>
</dbReference>
<dbReference type="GO" id="GO:0004674">
    <property type="term" value="F:protein serine/threonine kinase activity"/>
    <property type="evidence" value="ECO:0007669"/>
    <property type="project" value="UniProtKB-KW"/>
</dbReference>
<evidence type="ECO:0000313" key="12">
    <source>
        <dbReference type="EMBL" id="KNE67474.1"/>
    </source>
</evidence>
<dbReference type="InterPro" id="IPR011009">
    <property type="entry name" value="Kinase-like_dom_sf"/>
</dbReference>
<evidence type="ECO:0000256" key="1">
    <source>
        <dbReference type="ARBA" id="ARBA00022527"/>
    </source>
</evidence>
<dbReference type="PROSITE" id="PS00108">
    <property type="entry name" value="PROTEIN_KINASE_ST"/>
    <property type="match status" value="1"/>
</dbReference>
<dbReference type="EMBL" id="GG745353">
    <property type="protein sequence ID" value="KNE67473.1"/>
    <property type="molecule type" value="Genomic_DNA"/>
</dbReference>
<feature type="compositionally biased region" description="Gly residues" evidence="9">
    <location>
        <begin position="21"/>
        <end position="31"/>
    </location>
</feature>
<sequence length="385" mass="41993">MIGKKGDRPALRLVMPAPAGPGSGGSNGGTGTAHWLQWHAAHACTTGAAAPSASETAALLEAARTGSLGELRKEDLVEQEALGEGASGAVVKCVHVPTGTVVARKTVAMDPATLPAVVRELTLLHSFKSPYIVQYYGCYTDEASLCMCMEYCELGSLDQIASRVYAAGGFFTEDLLGKICVAVVHSLRYLHRQHRVIHRDVKPSNIVVTRRGEIKLCDFGVSGLLVNSLANTFVGTSFYMSPERIQGQEYTVRSDVWSLGISLLELAIGRFPYPFDVPAKGAMMTAVAANGETPARRHQRVPIFEVLDYITKEPAPTVPADLIYSPTNPTGRLSTGFRDFIDRCLVKDPAMRPPPEVIMKHGFFRHWDAMFVDTEAWANMLERWQ</sequence>
<evidence type="ECO:0000256" key="5">
    <source>
        <dbReference type="ARBA" id="ARBA00022840"/>
    </source>
</evidence>
<dbReference type="PANTHER" id="PTHR47448">
    <property type="entry name" value="DUAL SPECIFICITY MITOGEN-ACTIVATED PROTEIN KINASE KINASE DSOR1-LIKE PROTEIN"/>
    <property type="match status" value="1"/>
</dbReference>
<dbReference type="SUPFAM" id="SSF56112">
    <property type="entry name" value="Protein kinase-like (PK-like)"/>
    <property type="match status" value="1"/>
</dbReference>
<evidence type="ECO:0000259" key="10">
    <source>
        <dbReference type="PROSITE" id="PS50011"/>
    </source>
</evidence>
<protein>
    <submittedName>
        <fullName evidence="11 12">STE/STE7/MEK1 protein kinase</fullName>
    </submittedName>
</protein>
<dbReference type="PROSITE" id="PS00107">
    <property type="entry name" value="PROTEIN_KINASE_ATP"/>
    <property type="match status" value="1"/>
</dbReference>
<dbReference type="InterPro" id="IPR008271">
    <property type="entry name" value="Ser/Thr_kinase_AS"/>
</dbReference>
<dbReference type="OrthoDB" id="10252354at2759"/>
<dbReference type="Gene3D" id="3.30.200.20">
    <property type="entry name" value="Phosphorylase Kinase, domain 1"/>
    <property type="match status" value="1"/>
</dbReference>
<proteinExistence type="inferred from homology"/>
<keyword evidence="1 8" id="KW-0723">Serine/threonine-protein kinase</keyword>
<evidence type="ECO:0000256" key="2">
    <source>
        <dbReference type="ARBA" id="ARBA00022679"/>
    </source>
</evidence>
<dbReference type="Pfam" id="PF00069">
    <property type="entry name" value="Pkinase"/>
    <property type="match status" value="1"/>
</dbReference>
<dbReference type="PANTHER" id="PTHR47448:SF1">
    <property type="entry name" value="SERINE_THREONINE-PROTEIN KINASE STE7 HOMOLOG"/>
    <property type="match status" value="1"/>
</dbReference>
<dbReference type="VEuPathDB" id="FungiDB:AMAG_11935"/>
<dbReference type="EMBL" id="GG745353">
    <property type="protein sequence ID" value="KNE67474.1"/>
    <property type="molecule type" value="Genomic_DNA"/>
</dbReference>
<evidence type="ECO:0000256" key="9">
    <source>
        <dbReference type="SAM" id="MobiDB-lite"/>
    </source>
</evidence>
<feature type="region of interest" description="Disordered" evidence="9">
    <location>
        <begin position="1"/>
        <end position="31"/>
    </location>
</feature>
<dbReference type="PROSITE" id="PS50011">
    <property type="entry name" value="PROTEIN_KINASE_DOM"/>
    <property type="match status" value="1"/>
</dbReference>
<dbReference type="GO" id="GO:0005524">
    <property type="term" value="F:ATP binding"/>
    <property type="evidence" value="ECO:0007669"/>
    <property type="project" value="UniProtKB-UniRule"/>
</dbReference>
<keyword evidence="3 7" id="KW-0547">Nucleotide-binding</keyword>
<feature type="domain" description="Protein kinase" evidence="10">
    <location>
        <begin position="76"/>
        <end position="364"/>
    </location>
</feature>
<dbReference type="GO" id="GO:0004712">
    <property type="term" value="F:protein serine/threonine/tyrosine kinase activity"/>
    <property type="evidence" value="ECO:0007669"/>
    <property type="project" value="UniProtKB-ARBA"/>
</dbReference>
<reference evidence="12 13" key="1">
    <citation type="submission" date="2009-11" db="EMBL/GenBank/DDBJ databases">
        <title>Annotation of Allomyces macrogynus ATCC 38327.</title>
        <authorList>
            <consortium name="The Broad Institute Genome Sequencing Platform"/>
            <person name="Russ C."/>
            <person name="Cuomo C."/>
            <person name="Burger G."/>
            <person name="Gray M.W."/>
            <person name="Holland P.W.H."/>
            <person name="King N."/>
            <person name="Lang F.B.F."/>
            <person name="Roger A.J."/>
            <person name="Ruiz-Trillo I."/>
            <person name="Young S.K."/>
            <person name="Zeng Q."/>
            <person name="Gargeya S."/>
            <person name="Fitzgerald M."/>
            <person name="Haas B."/>
            <person name="Abouelleil A."/>
            <person name="Alvarado L."/>
            <person name="Arachchi H.M."/>
            <person name="Berlin A."/>
            <person name="Chapman S.B."/>
            <person name="Gearin G."/>
            <person name="Goldberg J."/>
            <person name="Griggs A."/>
            <person name="Gujja S."/>
            <person name="Hansen M."/>
            <person name="Heiman D."/>
            <person name="Howarth C."/>
            <person name="Larimer J."/>
            <person name="Lui A."/>
            <person name="MacDonald P.J.P."/>
            <person name="McCowen C."/>
            <person name="Montmayeur A."/>
            <person name="Murphy C."/>
            <person name="Neiman D."/>
            <person name="Pearson M."/>
            <person name="Priest M."/>
            <person name="Roberts A."/>
            <person name="Saif S."/>
            <person name="Shea T."/>
            <person name="Sisk P."/>
            <person name="Stolte C."/>
            <person name="Sykes S."/>
            <person name="Wortman J."/>
            <person name="Nusbaum C."/>
            <person name="Birren B."/>
        </authorList>
    </citation>
    <scope>NUCLEOTIDE SEQUENCE [LARGE SCALE GENOMIC DNA]</scope>
    <source>
        <strain evidence="12 13">ATCC 38327</strain>
    </source>
</reference>
<dbReference type="OMA" id="VGTMYFM"/>
<evidence type="ECO:0000256" key="7">
    <source>
        <dbReference type="PROSITE-ProRule" id="PRU10141"/>
    </source>
</evidence>
<organism evidence="12 13">
    <name type="scientific">Allomyces macrogynus (strain ATCC 38327)</name>
    <name type="common">Allomyces javanicus var. macrogynus</name>
    <dbReference type="NCBI Taxonomy" id="578462"/>
    <lineage>
        <taxon>Eukaryota</taxon>
        <taxon>Fungi</taxon>
        <taxon>Fungi incertae sedis</taxon>
        <taxon>Blastocladiomycota</taxon>
        <taxon>Blastocladiomycetes</taxon>
        <taxon>Blastocladiales</taxon>
        <taxon>Blastocladiaceae</taxon>
        <taxon>Allomyces</taxon>
    </lineage>
</organism>
<reference evidence="13" key="2">
    <citation type="submission" date="2009-11" db="EMBL/GenBank/DDBJ databases">
        <title>The Genome Sequence of Allomyces macrogynus strain ATCC 38327.</title>
        <authorList>
            <consortium name="The Broad Institute Genome Sequencing Platform"/>
            <person name="Russ C."/>
            <person name="Cuomo C."/>
            <person name="Shea T."/>
            <person name="Young S.K."/>
            <person name="Zeng Q."/>
            <person name="Koehrsen M."/>
            <person name="Haas B."/>
            <person name="Borodovsky M."/>
            <person name="Guigo R."/>
            <person name="Alvarado L."/>
            <person name="Berlin A."/>
            <person name="Borenstein D."/>
            <person name="Chen Z."/>
            <person name="Engels R."/>
            <person name="Freedman E."/>
            <person name="Gellesch M."/>
            <person name="Goldberg J."/>
            <person name="Griggs A."/>
            <person name="Gujja S."/>
            <person name="Heiman D."/>
            <person name="Hepburn T."/>
            <person name="Howarth C."/>
            <person name="Jen D."/>
            <person name="Larson L."/>
            <person name="Lewis B."/>
            <person name="Mehta T."/>
            <person name="Park D."/>
            <person name="Pearson M."/>
            <person name="Roberts A."/>
            <person name="Saif S."/>
            <person name="Shenoy N."/>
            <person name="Sisk P."/>
            <person name="Stolte C."/>
            <person name="Sykes S."/>
            <person name="Walk T."/>
            <person name="White J."/>
            <person name="Yandava C."/>
            <person name="Burger G."/>
            <person name="Gray M.W."/>
            <person name="Holland P.W.H."/>
            <person name="King N."/>
            <person name="Lang F.B.F."/>
            <person name="Roger A.J."/>
            <person name="Ruiz-Trillo I."/>
            <person name="Lander E."/>
            <person name="Nusbaum C."/>
        </authorList>
    </citation>
    <scope>NUCLEOTIDE SEQUENCE [LARGE SCALE GENOMIC DNA]</scope>
    <source>
        <strain evidence="13">ATCC 38327</strain>
    </source>
</reference>
<dbReference type="InterPro" id="IPR050915">
    <property type="entry name" value="MAP_kinase_kinase"/>
</dbReference>
<name>A0A0L0SYT5_ALLM3</name>
<feature type="binding site" evidence="7">
    <location>
        <position position="105"/>
    </location>
    <ligand>
        <name>ATP</name>
        <dbReference type="ChEBI" id="CHEBI:30616"/>
    </ligand>
</feature>
<keyword evidence="2" id="KW-0808">Transferase</keyword>
<dbReference type="GO" id="GO:0000165">
    <property type="term" value="P:MAPK cascade"/>
    <property type="evidence" value="ECO:0007669"/>
    <property type="project" value="UniProtKB-ARBA"/>
</dbReference>
<dbReference type="InterPro" id="IPR000719">
    <property type="entry name" value="Prot_kinase_dom"/>
</dbReference>
<evidence type="ECO:0000313" key="11">
    <source>
        <dbReference type="EMBL" id="KNE67473.1"/>
    </source>
</evidence>
<comment type="similarity">
    <text evidence="6">Belongs to the protein kinase superfamily. STE Ser/Thr protein kinase family. MAP kinase kinase subfamily.</text>
</comment>
<evidence type="ECO:0000313" key="13">
    <source>
        <dbReference type="Proteomes" id="UP000054350"/>
    </source>
</evidence>
<dbReference type="AlphaFoldDB" id="A0A0L0SYT5"/>
<keyword evidence="4 12" id="KW-0418">Kinase</keyword>
<keyword evidence="13" id="KW-1185">Reference proteome</keyword>
<dbReference type="InterPro" id="IPR017441">
    <property type="entry name" value="Protein_kinase_ATP_BS"/>
</dbReference>
<evidence type="ECO:0000256" key="6">
    <source>
        <dbReference type="ARBA" id="ARBA00038035"/>
    </source>
</evidence>
<feature type="compositionally biased region" description="Basic and acidic residues" evidence="9">
    <location>
        <begin position="1"/>
        <end position="10"/>
    </location>
</feature>
<accession>A0A0L0SYT5</accession>
<evidence type="ECO:0000256" key="3">
    <source>
        <dbReference type="ARBA" id="ARBA00022741"/>
    </source>
</evidence>
<dbReference type="STRING" id="578462.A0A0L0SYT5"/>
<keyword evidence="5 7" id="KW-0067">ATP-binding</keyword>
<dbReference type="SMART" id="SM00220">
    <property type="entry name" value="S_TKc"/>
    <property type="match status" value="1"/>
</dbReference>